<name>A0A2N9JAX5_FAGSY</name>
<sequence length="187" mass="21684">MTSNRSASQAPTRGDSHDNWRVEGGTSHSSRKAYARQMHDVLVTQKTGKIPRLEDLPITFTEEDARKVFHPHDNALVVSLEIAGYSKRRVLVDNGTKAARRIALYQGKMARYYNTKVKLRRFEVGDWVLRKVTQATKDSSQGKLGPNWEGPYKIIQYYRRGTYHLEDHYGKKLPHPWNAEHLKKYYP</sequence>
<organism evidence="2">
    <name type="scientific">Fagus sylvatica</name>
    <name type="common">Beechnut</name>
    <dbReference type="NCBI Taxonomy" id="28930"/>
    <lineage>
        <taxon>Eukaryota</taxon>
        <taxon>Viridiplantae</taxon>
        <taxon>Streptophyta</taxon>
        <taxon>Embryophyta</taxon>
        <taxon>Tracheophyta</taxon>
        <taxon>Spermatophyta</taxon>
        <taxon>Magnoliopsida</taxon>
        <taxon>eudicotyledons</taxon>
        <taxon>Gunneridae</taxon>
        <taxon>Pentapetalae</taxon>
        <taxon>rosids</taxon>
        <taxon>fabids</taxon>
        <taxon>Fagales</taxon>
        <taxon>Fagaceae</taxon>
        <taxon>Fagus</taxon>
    </lineage>
</organism>
<feature type="region of interest" description="Disordered" evidence="1">
    <location>
        <begin position="1"/>
        <end position="34"/>
    </location>
</feature>
<dbReference type="AlphaFoldDB" id="A0A2N9JAX5"/>
<proteinExistence type="predicted"/>
<evidence type="ECO:0008006" key="3">
    <source>
        <dbReference type="Google" id="ProtNLM"/>
    </source>
</evidence>
<accession>A0A2N9JAX5</accession>
<reference evidence="2" key="1">
    <citation type="submission" date="2018-02" db="EMBL/GenBank/DDBJ databases">
        <authorList>
            <person name="Cohen D.B."/>
            <person name="Kent A.D."/>
        </authorList>
    </citation>
    <scope>NUCLEOTIDE SEQUENCE</scope>
</reference>
<protein>
    <recommendedName>
        <fullName evidence="3">Reverse transcriptase domain-containing protein</fullName>
    </recommendedName>
</protein>
<evidence type="ECO:0000313" key="2">
    <source>
        <dbReference type="EMBL" id="SPD33764.1"/>
    </source>
</evidence>
<feature type="compositionally biased region" description="Polar residues" evidence="1">
    <location>
        <begin position="1"/>
        <end position="11"/>
    </location>
</feature>
<gene>
    <name evidence="2" type="ORF">FSB_LOCUS61646</name>
</gene>
<evidence type="ECO:0000256" key="1">
    <source>
        <dbReference type="SAM" id="MobiDB-lite"/>
    </source>
</evidence>
<dbReference type="EMBL" id="OIVN01006471">
    <property type="protein sequence ID" value="SPD33764.1"/>
    <property type="molecule type" value="Genomic_DNA"/>
</dbReference>